<evidence type="ECO:0000256" key="5">
    <source>
        <dbReference type="ARBA" id="ARBA00022692"/>
    </source>
</evidence>
<keyword evidence="11" id="KW-1185">Reference proteome</keyword>
<dbReference type="PANTHER" id="PTHR33908:SF3">
    <property type="entry name" value="UNDECAPRENYL PHOSPHATE-ALPHA-4-AMINO-4-DEOXY-L-ARABINOSE ARABINOSYL TRANSFERASE"/>
    <property type="match status" value="1"/>
</dbReference>
<keyword evidence="3" id="KW-0328">Glycosyltransferase</keyword>
<feature type="transmembrane region" description="Helical" evidence="8">
    <location>
        <begin position="369"/>
        <end position="389"/>
    </location>
</feature>
<comment type="caution">
    <text evidence="10">The sequence shown here is derived from an EMBL/GenBank/DDBJ whole genome shotgun (WGS) entry which is preliminary data.</text>
</comment>
<evidence type="ECO:0000256" key="3">
    <source>
        <dbReference type="ARBA" id="ARBA00022676"/>
    </source>
</evidence>
<feature type="transmembrane region" description="Helical" evidence="8">
    <location>
        <begin position="340"/>
        <end position="357"/>
    </location>
</feature>
<protein>
    <submittedName>
        <fullName evidence="10">Glycosyltransferase family 39 protein</fullName>
    </submittedName>
</protein>
<name>A0ABS2KG83_9GAMM</name>
<keyword evidence="6 8" id="KW-1133">Transmembrane helix</keyword>
<gene>
    <name evidence="10" type="ORF">ISS99_11260</name>
</gene>
<reference evidence="10" key="1">
    <citation type="submission" date="2020-10" db="EMBL/GenBank/DDBJ databases">
        <title>Phylogeny of dyella-like bacteria.</title>
        <authorList>
            <person name="Fu J."/>
        </authorList>
    </citation>
    <scope>NUCLEOTIDE SEQUENCE</scope>
    <source>
        <strain evidence="10">DHON07</strain>
    </source>
</reference>
<comment type="subcellular location">
    <subcellularLocation>
        <location evidence="1">Cell membrane</location>
        <topology evidence="1">Multi-pass membrane protein</topology>
    </subcellularLocation>
</comment>
<keyword evidence="7 8" id="KW-0472">Membrane</keyword>
<feature type="transmembrane region" description="Helical" evidence="8">
    <location>
        <begin position="220"/>
        <end position="242"/>
    </location>
</feature>
<feature type="transmembrane region" description="Helical" evidence="8">
    <location>
        <begin position="269"/>
        <end position="290"/>
    </location>
</feature>
<evidence type="ECO:0000259" key="9">
    <source>
        <dbReference type="Pfam" id="PF13231"/>
    </source>
</evidence>
<feature type="transmembrane region" description="Helical" evidence="8">
    <location>
        <begin position="127"/>
        <end position="145"/>
    </location>
</feature>
<dbReference type="InterPro" id="IPR038731">
    <property type="entry name" value="RgtA/B/C-like"/>
</dbReference>
<dbReference type="PANTHER" id="PTHR33908">
    <property type="entry name" value="MANNOSYLTRANSFERASE YKCB-RELATED"/>
    <property type="match status" value="1"/>
</dbReference>
<sequence>MPNDHLREPSRSQPVPGAFRPLFWLICLSLLLGFAFQGSRGLWGPDEGRYVDASLQMLDTGNYLVPGYSPDEVNFSKPPTTYWIIAGAMKLGGRNAWAARTPYALAFLLTILALYAMGRRLVPEKPWLPGLVYACSAFPFFTSNIISTDVFLTLSEAVAMLGFVLAAFGEGPRPAKRYVLLMWLGWGLAFLTKGPPGLLPLLAIIPYIVSRDGWRGLGRYFNPGGLILFLAIGASWYVVVMLRNPWLPHYFLHQEVYNRLFTGAQHRHAGALGWALIYVPTLALGILPWWPSAARGLRSAVSVQAWKAWRSSHSTEYFLALWFIVPFVVFCLAQSRLPLYLLPLFMPLSLMVALSLRHAVDLHRTKQRIWLLIWVIALLSAKAYGAYFMHSENDNRLMAKQLSEQVSPESYATMIFIENTDEDYYIEEETPWGVRMYLDKPVYGIPLNAPQAGESLCHALHSWPSALVVIDSYISPDRVDPLLKACQVHDVTRVGSWRKRVLERVEP</sequence>
<evidence type="ECO:0000256" key="6">
    <source>
        <dbReference type="ARBA" id="ARBA00022989"/>
    </source>
</evidence>
<keyword evidence="4" id="KW-0808">Transferase</keyword>
<feature type="transmembrane region" description="Helical" evidence="8">
    <location>
        <begin position="180"/>
        <end position="208"/>
    </location>
</feature>
<evidence type="ECO:0000256" key="4">
    <source>
        <dbReference type="ARBA" id="ARBA00022679"/>
    </source>
</evidence>
<dbReference type="RefSeq" id="WP_204631723.1">
    <property type="nucleotide sequence ID" value="NZ_BSOC01000002.1"/>
</dbReference>
<dbReference type="Pfam" id="PF13231">
    <property type="entry name" value="PMT_2"/>
    <property type="match status" value="1"/>
</dbReference>
<evidence type="ECO:0000256" key="2">
    <source>
        <dbReference type="ARBA" id="ARBA00022475"/>
    </source>
</evidence>
<evidence type="ECO:0000256" key="8">
    <source>
        <dbReference type="SAM" id="Phobius"/>
    </source>
</evidence>
<evidence type="ECO:0000313" key="11">
    <source>
        <dbReference type="Proteomes" id="UP001430193"/>
    </source>
</evidence>
<evidence type="ECO:0000313" key="10">
    <source>
        <dbReference type="EMBL" id="MBM7130109.1"/>
    </source>
</evidence>
<dbReference type="Proteomes" id="UP001430193">
    <property type="component" value="Unassembled WGS sequence"/>
</dbReference>
<dbReference type="InterPro" id="IPR050297">
    <property type="entry name" value="LipidA_mod_glycosyltrf_83"/>
</dbReference>
<accession>A0ABS2KG83</accession>
<organism evidence="10 11">
    <name type="scientific">Dyella mobilis</name>
    <dbReference type="NCBI Taxonomy" id="1849582"/>
    <lineage>
        <taxon>Bacteria</taxon>
        <taxon>Pseudomonadati</taxon>
        <taxon>Pseudomonadota</taxon>
        <taxon>Gammaproteobacteria</taxon>
        <taxon>Lysobacterales</taxon>
        <taxon>Rhodanobacteraceae</taxon>
        <taxon>Dyella</taxon>
    </lineage>
</organism>
<dbReference type="EMBL" id="JADIKF010000039">
    <property type="protein sequence ID" value="MBM7130109.1"/>
    <property type="molecule type" value="Genomic_DNA"/>
</dbReference>
<evidence type="ECO:0000256" key="1">
    <source>
        <dbReference type="ARBA" id="ARBA00004651"/>
    </source>
</evidence>
<feature type="transmembrane region" description="Helical" evidence="8">
    <location>
        <begin position="21"/>
        <end position="39"/>
    </location>
</feature>
<feature type="transmembrane region" description="Helical" evidence="8">
    <location>
        <begin position="317"/>
        <end position="333"/>
    </location>
</feature>
<evidence type="ECO:0000256" key="7">
    <source>
        <dbReference type="ARBA" id="ARBA00023136"/>
    </source>
</evidence>
<keyword evidence="5 8" id="KW-0812">Transmembrane</keyword>
<proteinExistence type="predicted"/>
<feature type="domain" description="Glycosyltransferase RgtA/B/C/D-like" evidence="9">
    <location>
        <begin position="76"/>
        <end position="232"/>
    </location>
</feature>
<keyword evidence="2" id="KW-1003">Cell membrane</keyword>
<feature type="transmembrane region" description="Helical" evidence="8">
    <location>
        <begin position="97"/>
        <end position="115"/>
    </location>
</feature>